<protein>
    <submittedName>
        <fullName evidence="2">Uncharacterized protein</fullName>
    </submittedName>
</protein>
<evidence type="ECO:0000256" key="1">
    <source>
        <dbReference type="SAM" id="MobiDB-lite"/>
    </source>
</evidence>
<accession>A0ABY4M466</accession>
<name>A0ABY4M466_9ACTN</name>
<dbReference type="EMBL" id="CP086322">
    <property type="protein sequence ID" value="UQA92043.1"/>
    <property type="molecule type" value="Genomic_DNA"/>
</dbReference>
<reference evidence="2" key="1">
    <citation type="submission" date="2021-10" db="EMBL/GenBank/DDBJ databases">
        <title>Streptomyces nigrumlapis sp.nov.,an antimicrobial producing actinobacterium isolated from Black Gobi rocks.</title>
        <authorList>
            <person name="Wen Y."/>
            <person name="Zhang W."/>
            <person name="Liu X.G."/>
        </authorList>
    </citation>
    <scope>NUCLEOTIDE SEQUENCE</scope>
    <source>
        <strain evidence="2">ST13-2-2</strain>
    </source>
</reference>
<feature type="compositionally biased region" description="Low complexity" evidence="1">
    <location>
        <begin position="112"/>
        <end position="136"/>
    </location>
</feature>
<evidence type="ECO:0000313" key="3">
    <source>
        <dbReference type="Proteomes" id="UP000830115"/>
    </source>
</evidence>
<evidence type="ECO:0000313" key="2">
    <source>
        <dbReference type="EMBL" id="UQA92043.1"/>
    </source>
</evidence>
<dbReference type="RefSeq" id="WP_248862865.1">
    <property type="nucleotide sequence ID" value="NZ_CP086322.1"/>
</dbReference>
<gene>
    <name evidence="2" type="ORF">K9S39_09450</name>
</gene>
<sequence length="338" mass="36723">MIPQSQPSFHVEGEGESEALVHAGGVFPREDEITDVSGAQRVWSALPDTGLLHEAVSHAPEQRPSLGPEIREQLRETGMGIQAWIRRSALYDRIMNHFYGITARTAHAICSGSATSSSPRARTTRSGTRARTVRAVPSPARVRSPGTGRSPVCRPHRLLPDDRTGEPPNARPLLVVNRVYSGFSGVVARWAAIPALHERVDEAVTGWLHDLHPGCRVYRMSAHADWIEFQRPAVRGLPRVGWGPELAELGRAARDLRGSTISHDPSTGTLQVRDADGEPAAFAYLGVVPPRSLHAVDRILAILSDPWTLAPRRCPAATSTVPRMDRTDGHGPPSTSPC</sequence>
<organism evidence="2 3">
    <name type="scientific">Streptomyces halobius</name>
    <dbReference type="NCBI Taxonomy" id="2879846"/>
    <lineage>
        <taxon>Bacteria</taxon>
        <taxon>Bacillati</taxon>
        <taxon>Actinomycetota</taxon>
        <taxon>Actinomycetes</taxon>
        <taxon>Kitasatosporales</taxon>
        <taxon>Streptomycetaceae</taxon>
        <taxon>Streptomyces</taxon>
    </lineage>
</organism>
<keyword evidence="3" id="KW-1185">Reference proteome</keyword>
<feature type="region of interest" description="Disordered" evidence="1">
    <location>
        <begin position="316"/>
        <end position="338"/>
    </location>
</feature>
<feature type="region of interest" description="Disordered" evidence="1">
    <location>
        <begin position="112"/>
        <end position="167"/>
    </location>
</feature>
<dbReference type="Proteomes" id="UP000830115">
    <property type="component" value="Chromosome"/>
</dbReference>
<proteinExistence type="predicted"/>